<protein>
    <submittedName>
        <fullName evidence="2">Uncharacterized protein</fullName>
    </submittedName>
</protein>
<dbReference type="InParanoid" id="M1DBB8"/>
<proteinExistence type="predicted"/>
<accession>M1DBB8</accession>
<reference evidence="3" key="1">
    <citation type="journal article" date="2011" name="Nature">
        <title>Genome sequence and analysis of the tuber crop potato.</title>
        <authorList>
            <consortium name="The Potato Genome Sequencing Consortium"/>
        </authorList>
    </citation>
    <scope>NUCLEOTIDE SEQUENCE [LARGE SCALE GENOMIC DNA]</scope>
    <source>
        <strain evidence="3">cv. DM1-3 516 R44</strain>
    </source>
</reference>
<dbReference type="Gramene" id="PGSC0003DMT400086246">
    <property type="protein sequence ID" value="PGSC0003DMT400086246"/>
    <property type="gene ID" value="PGSC0003DMG400035817"/>
</dbReference>
<sequence length="101" mass="11474">MANASDAWPTLHANEQPPNPPLNYANSLNKVEDKITTHIPIKDINYTHGKPTVLWEEEEVETIIIKENLPFAIIENFSYAWSELEETRKIGPLQCDIQGGM</sequence>
<evidence type="ECO:0000313" key="3">
    <source>
        <dbReference type="Proteomes" id="UP000011115"/>
    </source>
</evidence>
<dbReference type="Proteomes" id="UP000011115">
    <property type="component" value="Unassembled WGS sequence"/>
</dbReference>
<dbReference type="AlphaFoldDB" id="M1DBB8"/>
<name>M1DBB8_SOLTU</name>
<feature type="region of interest" description="Disordered" evidence="1">
    <location>
        <begin position="1"/>
        <end position="26"/>
    </location>
</feature>
<keyword evidence="3" id="KW-1185">Reference proteome</keyword>
<dbReference type="HOGENOM" id="CLU_2296674_0_0_1"/>
<evidence type="ECO:0000256" key="1">
    <source>
        <dbReference type="SAM" id="MobiDB-lite"/>
    </source>
</evidence>
<evidence type="ECO:0000313" key="2">
    <source>
        <dbReference type="EnsemblPlants" id="PGSC0003DMT400086246"/>
    </source>
</evidence>
<dbReference type="PaxDb" id="4113-PGSC0003DMT400086246"/>
<organism evidence="2 3">
    <name type="scientific">Solanum tuberosum</name>
    <name type="common">Potato</name>
    <dbReference type="NCBI Taxonomy" id="4113"/>
    <lineage>
        <taxon>Eukaryota</taxon>
        <taxon>Viridiplantae</taxon>
        <taxon>Streptophyta</taxon>
        <taxon>Embryophyta</taxon>
        <taxon>Tracheophyta</taxon>
        <taxon>Spermatophyta</taxon>
        <taxon>Magnoliopsida</taxon>
        <taxon>eudicotyledons</taxon>
        <taxon>Gunneridae</taxon>
        <taxon>Pentapetalae</taxon>
        <taxon>asterids</taxon>
        <taxon>lamiids</taxon>
        <taxon>Solanales</taxon>
        <taxon>Solanaceae</taxon>
        <taxon>Solanoideae</taxon>
        <taxon>Solaneae</taxon>
        <taxon>Solanum</taxon>
    </lineage>
</organism>
<dbReference type="EnsemblPlants" id="PGSC0003DMT400086246">
    <property type="protein sequence ID" value="PGSC0003DMT400086246"/>
    <property type="gene ID" value="PGSC0003DMG400035817"/>
</dbReference>
<reference evidence="2" key="2">
    <citation type="submission" date="2015-06" db="UniProtKB">
        <authorList>
            <consortium name="EnsemblPlants"/>
        </authorList>
    </citation>
    <scope>IDENTIFICATION</scope>
    <source>
        <strain evidence="2">DM1-3 516 R44</strain>
    </source>
</reference>